<dbReference type="FunFam" id="2.60.40.60:FF:000037">
    <property type="entry name" value="FAT atypical cadherin 1"/>
    <property type="match status" value="1"/>
</dbReference>
<dbReference type="Pfam" id="PF00028">
    <property type="entry name" value="Cadherin"/>
    <property type="match status" value="32"/>
</dbReference>
<evidence type="ECO:0000256" key="21">
    <source>
        <dbReference type="SAM" id="Phobius"/>
    </source>
</evidence>
<dbReference type="InterPro" id="IPR001881">
    <property type="entry name" value="EGF-like_Ca-bd_dom"/>
</dbReference>
<dbReference type="GO" id="GO:0090251">
    <property type="term" value="P:protein localization involved in establishment of planar polarity"/>
    <property type="evidence" value="ECO:0007669"/>
    <property type="project" value="UniProtKB-ARBA"/>
</dbReference>
<feature type="domain" description="Cadherin" evidence="25">
    <location>
        <begin position="2078"/>
        <end position="2180"/>
    </location>
</feature>
<feature type="domain" description="EGF-like" evidence="24">
    <location>
        <begin position="3989"/>
        <end position="4025"/>
    </location>
</feature>
<comment type="subunit">
    <text evidence="15">Heterophilic interaction with FAT4; this interaction affects their respective protein levels.</text>
</comment>
<dbReference type="eggNOG" id="KOG1219">
    <property type="taxonomic scope" value="Eukaryota"/>
</dbReference>
<evidence type="ECO:0000313" key="27">
    <source>
        <dbReference type="EnsemblMetazoa" id="PHUM348500-PA"/>
    </source>
</evidence>
<evidence type="ECO:0000256" key="2">
    <source>
        <dbReference type="ARBA" id="ARBA00004251"/>
    </source>
</evidence>
<evidence type="ECO:0000313" key="28">
    <source>
        <dbReference type="Proteomes" id="UP000009046"/>
    </source>
</evidence>
<dbReference type="GO" id="GO:0048638">
    <property type="term" value="P:regulation of developmental growth"/>
    <property type="evidence" value="ECO:0007669"/>
    <property type="project" value="UniProtKB-ARBA"/>
</dbReference>
<feature type="domain" description="Cadherin" evidence="25">
    <location>
        <begin position="1767"/>
        <end position="1866"/>
    </location>
</feature>
<feature type="domain" description="Cadherin" evidence="25">
    <location>
        <begin position="3138"/>
        <end position="3242"/>
    </location>
</feature>
<dbReference type="PROSITE" id="PS00022">
    <property type="entry name" value="EGF_1"/>
    <property type="match status" value="4"/>
</dbReference>
<dbReference type="PROSITE" id="PS01186">
    <property type="entry name" value="EGF_2"/>
    <property type="match status" value="2"/>
</dbReference>
<sequence>MLWVKKLAFLLSCQCLLIAAQGPGPGPGYKKSSQTPYSVLSGNSLAPAPMQSRAVDTRISFEIAEGLPSGTIVGTIPIKENFTYRFNEPPAEFSLDANTGVIRTTMVLDRESFRSDRFDLVVLSSQPTYPIEVRIVVTDMNDNAPEFPEPSITVMFSESSAPGTRLLLDSAFDKDAGQNGELDYNIVGGNKDQKFRINITSNPSGEMSYLNLETTGNLDRETRAFYHLNISAKDGGDPPLYGYLQVNVTILDVNDNPPMFDHSDYNVSLNESVPPGTSVLQVRATDNDAGDNAKITYNLEDIGHQFSIDPETGVISTVEPLKCVRQQNCSEYSISLGSCPKSCVISVSAWDHGVPRQVGRAYVTVNLIEVNTNDHDPIINFTYFLRPAKFATVDENAMNGTVVAAVTVVDEDEGLNGETTVVIKAGNELNHFRLDSTPAVRVNGVLDREEISKYNLTIVATDKGTPPRSSSASLIILVNDVNDHEPVFEKSEYSVVLSELSPPGTYVAGITASDEDTGVNAQIYYAFVSGNDNNWFELNADSGLITTKTTIDREIQGSVELKISARDGGPSPKWAYTQLKVTVLDENDESPKFSQDQINVTLLEDTPPNTLVAILTASDSDQGTNGSVAYFLDAEFSPKYSGPFALDSLTGQLTTKSYLDREITPYYEIKVIAKDQGVPPRSSTAVVNLFVEDVNDNSPEFYPLKYFTIVSENIATGNKVLQVFAHDLDEGKNSELKYSIESGHDDLFNINPKTGEIHVLSSLKQTPKGLFELVISVKDAGGRKCSENAIVEIMKENHLISLEFNMLAGYEFKIVEDEGDKIGSEIGKIEIRERDGGHDIKKENIRYYITDGDSTGNFFLNEETGVLTRIKVIDREEKQFYNLVCIARANLAYGKTWVNITVTDVNDNRPMFSREKDFVEVNENSPVGLEVYHSIAKDLDSGPNSRFKFNLTKNAQERFRINEATGVIYLNRKINDDPGTLIPIEVTVTDFGKPPLMSKQTVVISIKDVNDHTPVFDHTSYETSLLESTRVNKRFFRLVASDADLGLNGLVSYEISEGNFEGKFGIFPDGYLYVKSSLDREERDYYSLIVTARDSGEPSRSSTVSVVIHVIDENDNPPEFTNSTFTFHVLENEPPDSFVGKLSATDRDIGRNAELIFSFANPQNEFIIDPKNGFVKTLIVFDREALIQTTGKGFISLEAVVHDNGQIKLKDKAAVNVFIDDLNDNPPVFLTTPYKVQISEGSTLETQVLRVYATDIDEGVNGEVYYSIAMGNEEQKFSIEQGTGQITLIKDLDRETTSRYVLTVIAEDGAVQNKLSVSTTVVIDILDENDNAPEFVQTMFEISVPETTPVNTKLTQFKAIDMDIGINSEISFSIGAGNRRDTFHIDPTSGTLYLHKLLDYEELNSYTLTIVASDGGNPRLSSTTLFNVTVEDSNDNSPVFPNTALVRQILEGIPVNKAIVTVTAEDPDSGKNGEVMYSISSQEPETPGHERHFGINPKTGVIYTLLPIDREAVDTFLLTVVATDQACPESSRRSAEKLVTVIVEDINDNAPIFASMNAAVLPHQMTREGTLIMNVFARDLDSNTNGLVKYDLISGNAELFKLDINSGALTLRQSLVDPKPIYHLAVKATDEAVQSERKSTEAYITLFLKGDGENEPKFLQENIQGSVYENESPGKSILTISAKLQGVDLEYFVTNVTGNGKQADCLFDVDAKSGVLTNAVALDRETGSEFYIVEVYAVGVNTSRPHTSLTKVRVNVLDKNDSPPSFKNTKLNYSVSEDLPVGHVIATINAVDPDTIGKITYNLVGGGGENKFEIESSSGILKLNDSLDRETKDSYQLQVRANDGIQYTDAIVKIFVTDTNDNPPVFSDNAYSFDVPENTIRGTRVGEIMATDEDEGINGQVSYQVISDWANDVFSLNSQSGVFTLTTRLDYEEVQHYIFVVQAQDSGKPSLSSTLTVYFNVIDLNDNAPLFDPMSYNNEVFENVTIGTNVVTVSATDLDSGQNGAIEYKIISGDENEDLAIANNGTIYTVKELDRETKSAYNLVVTGTDLAEPPQQRLSSTVQVTIVLKDVNDMSPEFITPTKTSVSENIPLNTVVLAIKAIDKDEGRNSYLEYSLYDPTKTFSVGTIDGLLRVVGKLDRETVANYSLEVVAKDKGDPPRYTKQNIFVNVVDENDNSPMFDPKHYSASIAENASIGASVLQVSATDVDEGLNGKVRYSIFSGDENRDFSISEDTGVVRVAKNLNFERKPRYLLTVRAEDSSNNDDDNIRYDTATMSIIVRDINDNPPVFLDSPYYAYVMENTVPSPDGYFLTVRASDADSPQYNGQVRYFLKEGDAGLFRINASTGDLYLSRPLDREKQSEYLLTLVAMDTGTPPLSGSGTVRVIVQDVNDHSPVFERQSYVASIMENSPIGYFVTQPVATDQDDGLNAKIKYSFFGDKADRFHLEENTGVITTATILDREETSIYFLTYVAQDCSITEPKATAVNLTIIILDDNDNSPEFSSAEYSVSVPDNTSGDEFIFGAKAHDDDIGKNSQIKYFLDGKDKDKFTIAPDTGVIKAAGKLSTASIDGSDKVYNIEIHAEDGGEEPRTASAKLNVKLEPQEWFPKIIAPKENKFVLPENIETGKVISKLSAVSSKSDSYDRIRYGIAGGNLKEAIKINSDSGEISVIGGKLDFETSPIYEVWVEAHYVDNSALRTVLQITINVTDTNDNPPVIEKQIYSANIYEEEYPPLKVCTIKATDLDSEQNGEISYRLINDSDGTFSIDEKNGDIFTEVKLDRESIASYTLTVEAFDHGNPQLTSTATVLVNVLDKNDNPPRFTRLFSVNVTENAEIGSFVIRVTSSDQDIGENANATYSFTENPGNKFSLDPLSGNVTVAGPLDRETQDEYLLKVAAFDGAWRSETPLTITIQDQNDNAPEFEHFDYSFNFPESQSSVIFVGQVIATDRDKHGANSVISYSLKHPSDIFTIDPASGEIFSKRPLRYKYTALEHSPENQYTLTVLATDNGKPPMSSECLVTVNIIDSNNNPPKFTKSQYFSSLPKSADYEQKILQVKATDEQDFGMNAEIDYSISGGNGSNYFNINEKTGWLTVSRANIPVKVLSRYVINVKATDRGVPPLSDEAQVTLVVTGENLYSPVFPALSFQVIIPENDPVGSTILTIKATDDDDGPNGMVEYKISSGNEDSKFHLNSTTGALKILKPLDYDTVSNYHLNVTATDLGFEPHQATAMVTISLTDVNDNPPTFNQSVYKAYIPENSPPKTFIFQVQAHDIDSPKNAIIHYSIIRGTGKDVFTIDSKTGTIFSKSRLDYEEKDEYSLEILAANPDSPMFGSTKVIVYVTGVNEFYPKFVTPVFHFEISESSEVGTSVGTIQATDEDAGDDGKVYYLFVGSSNDKGFSIGSETGTILVSRRLDRETQNRVVLTVVAKNAGGIRGNDTDEAQVVISIQDGNDPPEFLQQEYETRVPEDVRPGKIITTVKAIDKDVRPLNNQFSYSIINGNSEKAFKIDPQTGAIETAAELDREKIPAYTLIIGAIDTGVPPQTGTATVKIILEDVNDNEPFFDPPNIIGYVTENEPPNTSVLTLTATDPDLPPNGAPFNYFLTGGKDKDFVFVEKTTGVIKTRKVIDREVNPQLEIMISVEDNGVPKLKSQHSVSIIVLDQNDSPSTPRTVQVLVHYFNDELPLGKIADVHPNDADTTGDYHCKIINNPGTKTNFFIKNGCELTVGKFTPNVKYHFNVTGNDGKHSDVMSTVSVEFFPFTNTTVDNSFTIRLEEMTSGKFFTHYYDTFVESIKSAFQSTDYVHLFSVNEVDSGLELTMAIKNSKGYYLKDNSIENIMKKRDSIQRKIGATAIIGYKPCQKFTCENSGTCNDGISVLDGSRIIDSQILIFSSPVVSHDYFCRCPDGFTGKRCDRQHDPCLPNPCRAGGTCRRQGHDFQCLCPVSREGKLCEHEKENACDGNPCRNGGSCRQSPDGSSFFCLCRPGYRGNHCETTSDSCRPNPCFNGGICVSLKPGYRCSCPKARHGRHCEKSTFGFNELSYMTFSSLDVTTNDISIIFATVKPNALLIYNYGIQTGGRSDFVAVELINGKAVFSYGGARSAITSVMVPRDNATLANGAWHKITATRNGRVVSLSVATCNDNGDACQECKTGDATCYADDIGPTGTLNFNNHPMLVGGLTSTDPVLERPGQIHSDDLVGCVHSISINGRALNLSNPIKSQNVDPVCGRSHSPCAGSSQTNEVVEIINPCGEGQCLDRWQSHLCVCSGLVAANCHDVLEPITLSDGSFVEFKISEKHSRMQLLDNLYHGSTLWKNENQKYKRYAEGNLSSGSIGNSVSGPFKSLSVVFRTVKSEGLVLYSATNEDFTSIEIKNGKILYISRLGTSGSFVNMTVTELLVNDGQWHNLTLHSHNRGLKLLLDGKKVGEELDSAGVHDFLDPYLTTLSIGGTKKKTFAASDPAPIGFEGCIANFTVNNEIQSFNGSGSIFSETIIYGKIVKGCAGPIGVGANTAPDPLSIGVTLVIVFFVTLLVAILVSFIVFHLRRQKKEKGEVPGGRGSLGISKQNGSTTLVAGGEGMVGTTGEGVLSRGVHGEANVGYLSETADALRSHHLMAPELISKKYKEKEIISSDAQRHSRPDIIEREVVGKSPLLREEHPSISSAQVSQNSHHHDNSEIPEHYDLENASSIAPSDIDIVYHYKGYRDGGMRKYKATPPHIPSSGGYHHKHAASQQQHRHSPHLTAGFLPPSRDSSRSAIPPPPVSRVDSSPNVVNNLTSQNTSKLLSHQSTPLARLSPSSELSSQQPRILTLSDISGKPLQSALLATTSSSGGVGKDILHSNSERSLNSPVMSQISGQSSTTSRKNQQQNGSNAGNKSAPLGLTAEEIDRLNCHPRTSSLVSTLDAVSSSSEPPITRQNHHLNNANDIPDNNSSTTTDESGNDSFTCSEIEYDNNSISGDKRSDILFSKLTEDEDDRSRSNNSGNASKPPLPPPSYDGFDSSFRGSLSTLVASDDDLSTHMGGLLYRAPNGSPSSTAPLGWNYLLNWGPNFESLVGVFKDIAELPDAVNGRVQTLRLPNQSPKPNEEYV</sequence>
<evidence type="ECO:0000256" key="6">
    <source>
        <dbReference type="ARBA" id="ARBA00022692"/>
    </source>
</evidence>
<dbReference type="GO" id="GO:0008013">
    <property type="term" value="F:beta-catenin binding"/>
    <property type="evidence" value="ECO:0007669"/>
    <property type="project" value="TreeGrafter"/>
</dbReference>
<evidence type="ECO:0000256" key="22">
    <source>
        <dbReference type="SAM" id="SignalP"/>
    </source>
</evidence>
<organism>
    <name type="scientific">Pediculus humanus subsp. corporis</name>
    <name type="common">Body louse</name>
    <dbReference type="NCBI Taxonomy" id="121224"/>
    <lineage>
        <taxon>Eukaryota</taxon>
        <taxon>Metazoa</taxon>
        <taxon>Ecdysozoa</taxon>
        <taxon>Arthropoda</taxon>
        <taxon>Hexapoda</taxon>
        <taxon>Insecta</taxon>
        <taxon>Pterygota</taxon>
        <taxon>Neoptera</taxon>
        <taxon>Paraneoptera</taxon>
        <taxon>Psocodea</taxon>
        <taxon>Troctomorpha</taxon>
        <taxon>Phthiraptera</taxon>
        <taxon>Anoplura</taxon>
        <taxon>Pediculidae</taxon>
        <taxon>Pediculus</taxon>
    </lineage>
</organism>
<feature type="compositionally biased region" description="Polar residues" evidence="20">
    <location>
        <begin position="4833"/>
        <end position="4865"/>
    </location>
</feature>
<dbReference type="Gene3D" id="2.60.120.200">
    <property type="match status" value="2"/>
</dbReference>
<feature type="signal peptide" evidence="22">
    <location>
        <begin position="1"/>
        <end position="20"/>
    </location>
</feature>
<dbReference type="FunFam" id="2.60.40.60:FF:000035">
    <property type="entry name" value="Protocadherin Fat 3"/>
    <property type="match status" value="1"/>
</dbReference>
<feature type="domain" description="Cadherin" evidence="25">
    <location>
        <begin position="3031"/>
        <end position="3137"/>
    </location>
</feature>
<feature type="domain" description="Cadherin" evidence="25">
    <location>
        <begin position="2181"/>
        <end position="2289"/>
    </location>
</feature>
<feature type="domain" description="Laminin G" evidence="23">
    <location>
        <begin position="4026"/>
        <end position="4227"/>
    </location>
</feature>
<feature type="domain" description="Cadherin" evidence="25">
    <location>
        <begin position="3453"/>
        <end position="3558"/>
    </location>
</feature>
<dbReference type="GO" id="GO:0045296">
    <property type="term" value="F:cadherin binding"/>
    <property type="evidence" value="ECO:0007669"/>
    <property type="project" value="TreeGrafter"/>
</dbReference>
<feature type="domain" description="Cadherin" evidence="25">
    <location>
        <begin position="594"/>
        <end position="701"/>
    </location>
</feature>
<dbReference type="EnsemblMetazoa" id="PHUM348500-RA">
    <property type="protein sequence ID" value="PHUM348500-PA"/>
    <property type="gene ID" value="PHUM348500"/>
</dbReference>
<feature type="domain" description="Cadherin" evidence="25">
    <location>
        <begin position="913"/>
        <end position="1016"/>
    </location>
</feature>
<dbReference type="GO" id="GO:0048589">
    <property type="term" value="P:developmental growth"/>
    <property type="evidence" value="ECO:0007669"/>
    <property type="project" value="UniProtKB-ARBA"/>
</dbReference>
<dbReference type="GO" id="GO:0007156">
    <property type="term" value="P:homophilic cell adhesion via plasma membrane adhesion molecules"/>
    <property type="evidence" value="ECO:0007669"/>
    <property type="project" value="InterPro"/>
</dbReference>
<dbReference type="GO" id="GO:0042067">
    <property type="term" value="P:establishment of ommatidial planar polarity"/>
    <property type="evidence" value="ECO:0007669"/>
    <property type="project" value="UniProtKB-ARBA"/>
</dbReference>
<dbReference type="GO" id="GO:0016324">
    <property type="term" value="C:apical plasma membrane"/>
    <property type="evidence" value="ECO:0007669"/>
    <property type="project" value="UniProtKB-SubCell"/>
</dbReference>
<dbReference type="GO" id="GO:0016740">
    <property type="term" value="F:transferase activity"/>
    <property type="evidence" value="ECO:0007669"/>
    <property type="project" value="UniProtKB-KW"/>
</dbReference>
<dbReference type="FunFam" id="2.10.25.10:FF:000472">
    <property type="entry name" value="Uncharacterized protein, isoform A"/>
    <property type="match status" value="1"/>
</dbReference>
<evidence type="ECO:0000256" key="14">
    <source>
        <dbReference type="ARBA" id="ARBA00023180"/>
    </source>
</evidence>
<feature type="disulfide bond" evidence="19">
    <location>
        <begin position="3936"/>
        <end position="3945"/>
    </location>
</feature>
<dbReference type="GO" id="GO:0051239">
    <property type="term" value="P:regulation of multicellular organismal process"/>
    <property type="evidence" value="ECO:0007669"/>
    <property type="project" value="UniProtKB-ARBA"/>
</dbReference>
<feature type="domain" description="Cadherin" evidence="25">
    <location>
        <begin position="1867"/>
        <end position="1971"/>
    </location>
</feature>
<evidence type="ECO:0000256" key="9">
    <source>
        <dbReference type="ARBA" id="ARBA00022837"/>
    </source>
</evidence>
<dbReference type="PROSITE" id="PS00232">
    <property type="entry name" value="CADHERIN_1"/>
    <property type="match status" value="14"/>
</dbReference>
<feature type="domain" description="Cadherin" evidence="25">
    <location>
        <begin position="148"/>
        <end position="260"/>
    </location>
</feature>
<keyword evidence="10" id="KW-0130">Cell adhesion</keyword>
<dbReference type="GO" id="GO:0016339">
    <property type="term" value="P:calcium-dependent cell-cell adhesion via plasma membrane cell adhesion molecules"/>
    <property type="evidence" value="ECO:0007669"/>
    <property type="project" value="UniProtKB-ARBA"/>
</dbReference>
<evidence type="ECO:0000256" key="3">
    <source>
        <dbReference type="ARBA" id="ARBA00022475"/>
    </source>
</evidence>
<evidence type="ECO:0000256" key="17">
    <source>
        <dbReference type="ARBA" id="ARBA00079083"/>
    </source>
</evidence>
<dbReference type="FunFam" id="2.60.40.60:FF:000032">
    <property type="entry name" value="FAT atypical cadherin 1"/>
    <property type="match status" value="1"/>
</dbReference>
<dbReference type="GO" id="GO:0016477">
    <property type="term" value="P:cell migration"/>
    <property type="evidence" value="ECO:0007669"/>
    <property type="project" value="TreeGrafter"/>
</dbReference>
<dbReference type="SMART" id="SM00181">
    <property type="entry name" value="EGF"/>
    <property type="match status" value="5"/>
</dbReference>
<keyword evidence="28" id="KW-1185">Reference proteome</keyword>
<dbReference type="Gene3D" id="2.10.25.10">
    <property type="entry name" value="Laminin"/>
    <property type="match status" value="4"/>
</dbReference>
<feature type="disulfide bond" evidence="19">
    <location>
        <begin position="3977"/>
        <end position="3986"/>
    </location>
</feature>
<feature type="domain" description="Cadherin" evidence="25">
    <location>
        <begin position="261"/>
        <end position="379"/>
    </location>
</feature>
<keyword evidence="4 19" id="KW-0245">EGF-like domain</keyword>
<dbReference type="InterPro" id="IPR000742">
    <property type="entry name" value="EGF"/>
</dbReference>
<keyword evidence="11 21" id="KW-1133">Transmembrane helix</keyword>
<feature type="domain" description="Cadherin" evidence="25">
    <location>
        <begin position="1441"/>
        <end position="1553"/>
    </location>
</feature>
<dbReference type="PROSITE" id="PS50026">
    <property type="entry name" value="EGF_3"/>
    <property type="match status" value="4"/>
</dbReference>
<keyword evidence="26" id="KW-0808">Transferase</keyword>
<feature type="compositionally biased region" description="Basic residues" evidence="20">
    <location>
        <begin position="4715"/>
        <end position="4730"/>
    </location>
</feature>
<dbReference type="OMA" id="AGGMRKY"/>
<dbReference type="FunFam" id="2.60.40.60:FF:000033">
    <property type="entry name" value="FAT atypical cadherin 1"/>
    <property type="match status" value="3"/>
</dbReference>
<dbReference type="VEuPathDB" id="VectorBase:PHUM348500"/>
<dbReference type="FunFam" id="2.60.40.60:FF:000029">
    <property type="entry name" value="Cadherin EGF LAG seven-pass G-type receptor 3"/>
    <property type="match status" value="1"/>
</dbReference>
<gene>
    <name evidence="27" type="primary">8231934</name>
    <name evidence="26" type="ORF">Phum_PHUM348500</name>
</gene>
<reference evidence="26" key="1">
    <citation type="submission" date="2007-04" db="EMBL/GenBank/DDBJ databases">
        <title>Annotation of Pediculus humanus corporis strain USDA.</title>
        <authorList>
            <person name="Kirkness E."/>
            <person name="Hannick L."/>
            <person name="Hass B."/>
            <person name="Bruggner R."/>
            <person name="Lawson D."/>
            <person name="Bidwell S."/>
            <person name="Joardar V."/>
            <person name="Caler E."/>
            <person name="Walenz B."/>
            <person name="Inman J."/>
            <person name="Schobel S."/>
            <person name="Galinsky K."/>
            <person name="Amedeo P."/>
            <person name="Strausberg R."/>
        </authorList>
    </citation>
    <scope>NUCLEOTIDE SEQUENCE</scope>
    <source>
        <strain evidence="26">USDA</strain>
    </source>
</reference>
<accession>E0VP03</accession>
<dbReference type="Pfam" id="PF00008">
    <property type="entry name" value="EGF"/>
    <property type="match status" value="1"/>
</dbReference>
<dbReference type="FunFam" id="2.60.40.60:FF:000143">
    <property type="entry name" value="FAT atypical cadherin 4"/>
    <property type="match status" value="1"/>
</dbReference>
<dbReference type="KEGG" id="phu:Phum_PHUM348500"/>
<keyword evidence="6 21" id="KW-0812">Transmembrane</keyword>
<dbReference type="GO" id="GO:0016327">
    <property type="term" value="C:apicolateral plasma membrane"/>
    <property type="evidence" value="ECO:0007669"/>
    <property type="project" value="UniProtKB-ARBA"/>
</dbReference>
<feature type="domain" description="Cadherin" evidence="25">
    <location>
        <begin position="1569"/>
        <end position="1658"/>
    </location>
</feature>
<keyword evidence="7 22" id="KW-0732">Signal</keyword>
<dbReference type="FunFam" id="2.60.40.60:FF:000106">
    <property type="entry name" value="FAT atypical cadherin 4"/>
    <property type="match status" value="1"/>
</dbReference>
<feature type="chain" id="PRO_5011412670" description="Protocadherin-16" evidence="22">
    <location>
        <begin position="21"/>
        <end position="5078"/>
    </location>
</feature>
<dbReference type="GO" id="GO:0007010">
    <property type="term" value="P:cytoskeleton organization"/>
    <property type="evidence" value="ECO:0007669"/>
    <property type="project" value="UniProtKB-ARBA"/>
</dbReference>
<feature type="disulfide bond" evidence="19">
    <location>
        <begin position="4015"/>
        <end position="4024"/>
    </location>
</feature>
<feature type="compositionally biased region" description="Basic and acidic residues" evidence="20">
    <location>
        <begin position="4639"/>
        <end position="4649"/>
    </location>
</feature>
<feature type="domain" description="EGF-like" evidence="24">
    <location>
        <begin position="3949"/>
        <end position="3987"/>
    </location>
</feature>
<dbReference type="SUPFAM" id="SSF49899">
    <property type="entry name" value="Concanavalin A-like lectins/glucanases"/>
    <property type="match status" value="2"/>
</dbReference>
<feature type="transmembrane region" description="Helical" evidence="21">
    <location>
        <begin position="4510"/>
        <end position="4533"/>
    </location>
</feature>
<feature type="domain" description="Cadherin" evidence="25">
    <location>
        <begin position="82"/>
        <end position="147"/>
    </location>
</feature>
<keyword evidence="14" id="KW-0325">Glycoprotein</keyword>
<keyword evidence="13 19" id="KW-1015">Disulfide bond</keyword>
<evidence type="ECO:0000256" key="4">
    <source>
        <dbReference type="ARBA" id="ARBA00022536"/>
    </source>
</evidence>
<feature type="domain" description="Cadherin" evidence="25">
    <location>
        <begin position="2716"/>
        <end position="2819"/>
    </location>
</feature>
<feature type="domain" description="Cadherin" evidence="25">
    <location>
        <begin position="2290"/>
        <end position="2396"/>
    </location>
</feature>
<dbReference type="Gene3D" id="2.60.40.60">
    <property type="entry name" value="Cadherins"/>
    <property type="match status" value="34"/>
</dbReference>
<dbReference type="FunFam" id="2.60.40.60:FF:000118">
    <property type="entry name" value="protocadherin Fat 4"/>
    <property type="match status" value="1"/>
</dbReference>
<evidence type="ECO:0000259" key="24">
    <source>
        <dbReference type="PROSITE" id="PS50026"/>
    </source>
</evidence>
<dbReference type="FunFam" id="2.60.40.60:FF:000081">
    <property type="entry name" value="protocadherin Fat 4"/>
    <property type="match status" value="1"/>
</dbReference>
<evidence type="ECO:0000256" key="18">
    <source>
        <dbReference type="PROSITE-ProRule" id="PRU00043"/>
    </source>
</evidence>
<dbReference type="InterPro" id="IPR002126">
    <property type="entry name" value="Cadherin-like_dom"/>
</dbReference>
<dbReference type="InterPro" id="IPR015919">
    <property type="entry name" value="Cadherin-like_sf"/>
</dbReference>
<feature type="domain" description="Cadherin" evidence="25">
    <location>
        <begin position="1659"/>
        <end position="1766"/>
    </location>
</feature>
<feature type="compositionally biased region" description="Low complexity" evidence="20">
    <location>
        <begin position="4754"/>
        <end position="4765"/>
    </location>
</feature>
<dbReference type="GO" id="GO:0016342">
    <property type="term" value="C:catenin complex"/>
    <property type="evidence" value="ECO:0007669"/>
    <property type="project" value="TreeGrafter"/>
</dbReference>
<dbReference type="CTD" id="8231934"/>
<keyword evidence="9 18" id="KW-0106">Calcium</keyword>
<dbReference type="GO" id="GO:0016491">
    <property type="term" value="F:oxidoreductase activity"/>
    <property type="evidence" value="ECO:0007669"/>
    <property type="project" value="UniProtKB-KW"/>
</dbReference>
<dbReference type="FunFam" id="2.60.40.60:FF:000013">
    <property type="entry name" value="Cadherin EGF LAG seven-pass G-type receptor"/>
    <property type="match status" value="2"/>
</dbReference>
<keyword evidence="12 21" id="KW-0472">Membrane</keyword>
<dbReference type="EMBL" id="AAZO01004053">
    <property type="status" value="NOT_ANNOTATED_CDS"/>
    <property type="molecule type" value="Genomic_DNA"/>
</dbReference>
<feature type="region of interest" description="Disordered" evidence="20">
    <location>
        <begin position="4639"/>
        <end position="4668"/>
    </location>
</feature>
<proteinExistence type="predicted"/>
<dbReference type="EMBL" id="DS235354">
    <property type="protein sequence ID" value="EEB15109.1"/>
    <property type="molecule type" value="Genomic_DNA"/>
</dbReference>
<evidence type="ECO:0000256" key="8">
    <source>
        <dbReference type="ARBA" id="ARBA00022737"/>
    </source>
</evidence>
<dbReference type="CDD" id="cd11304">
    <property type="entry name" value="Cadherin_repeat"/>
    <property type="match status" value="34"/>
</dbReference>
<feature type="domain" description="Cadherin" evidence="25">
    <location>
        <begin position="702"/>
        <end position="804"/>
    </location>
</feature>
<feature type="domain" description="Cadherin" evidence="25">
    <location>
        <begin position="385"/>
        <end position="488"/>
    </location>
</feature>
<keyword evidence="8" id="KW-0677">Repeat</keyword>
<keyword evidence="3" id="KW-1003">Cell membrane</keyword>
<evidence type="ECO:0000256" key="12">
    <source>
        <dbReference type="ARBA" id="ARBA00023136"/>
    </source>
</evidence>
<dbReference type="GO" id="GO:0001737">
    <property type="term" value="P:establishment of imaginal disc-derived wing hair orientation"/>
    <property type="evidence" value="ECO:0007669"/>
    <property type="project" value="UniProtKB-ARBA"/>
</dbReference>
<comment type="caution">
    <text evidence="19">Lacks conserved residue(s) required for the propagation of feature annotation.</text>
</comment>
<dbReference type="STRING" id="121224.E0VP03"/>
<dbReference type="FunFam" id="2.60.40.60:FF:000101">
    <property type="entry name" value="FAT atypical cadherin 4"/>
    <property type="match status" value="1"/>
</dbReference>
<feature type="region of interest" description="Disordered" evidence="20">
    <location>
        <begin position="4891"/>
        <end position="4942"/>
    </location>
</feature>
<name>E0VP03_PEDHC</name>
<dbReference type="SMART" id="SM00112">
    <property type="entry name" value="CA"/>
    <property type="match status" value="34"/>
</dbReference>
<dbReference type="Pfam" id="PF02210">
    <property type="entry name" value="Laminin_G_2"/>
    <property type="match status" value="1"/>
</dbReference>
<dbReference type="Proteomes" id="UP000009046">
    <property type="component" value="Unassembled WGS sequence"/>
</dbReference>
<feature type="domain" description="Cadherin" evidence="25">
    <location>
        <begin position="1017"/>
        <end position="1120"/>
    </location>
</feature>
<feature type="region of interest" description="Disordered" evidence="20">
    <location>
        <begin position="4817"/>
        <end position="4869"/>
    </location>
</feature>
<feature type="domain" description="Laminin G" evidence="23">
    <location>
        <begin position="4303"/>
        <end position="4493"/>
    </location>
</feature>
<dbReference type="SMART" id="SM00179">
    <property type="entry name" value="EGF_CA"/>
    <property type="match status" value="3"/>
</dbReference>
<dbReference type="GO" id="GO:0005509">
    <property type="term" value="F:calcium ion binding"/>
    <property type="evidence" value="ECO:0007669"/>
    <property type="project" value="UniProtKB-UniRule"/>
</dbReference>
<dbReference type="FunFam" id="2.60.40.60:FF:000024">
    <property type="entry name" value="FAT atypical cadherin 3"/>
    <property type="match status" value="1"/>
</dbReference>
<dbReference type="FunFam" id="2.60.40.60:FF:000144">
    <property type="entry name" value="FAT atypical cadherin 4"/>
    <property type="match status" value="1"/>
</dbReference>
<dbReference type="PROSITE" id="PS50025">
    <property type="entry name" value="LAM_G_DOMAIN"/>
    <property type="match status" value="2"/>
</dbReference>
<dbReference type="PANTHER" id="PTHR24027">
    <property type="entry name" value="CADHERIN-23"/>
    <property type="match status" value="1"/>
</dbReference>
<evidence type="ECO:0000256" key="15">
    <source>
        <dbReference type="ARBA" id="ARBA00062150"/>
    </source>
</evidence>
<dbReference type="FunFam" id="2.60.40.60:FF:000286">
    <property type="entry name" value="Cadherin-related tumor suppressor"/>
    <property type="match status" value="1"/>
</dbReference>
<dbReference type="FunFam" id="2.60.40.60:FF:000007">
    <property type="entry name" value="Protocadherin alpha 2"/>
    <property type="match status" value="1"/>
</dbReference>
<reference evidence="27" key="3">
    <citation type="submission" date="2021-02" db="UniProtKB">
        <authorList>
            <consortium name="EnsemblMetazoa"/>
        </authorList>
    </citation>
    <scope>IDENTIFICATION</scope>
    <source>
        <strain evidence="27">USDA</strain>
    </source>
</reference>
<dbReference type="FunFam" id="2.60.40.60:FF:000321">
    <property type="entry name" value="Cadherin-related tumor suppressor"/>
    <property type="match status" value="1"/>
</dbReference>
<feature type="region of interest" description="Disordered" evidence="20">
    <location>
        <begin position="4960"/>
        <end position="4991"/>
    </location>
</feature>
<dbReference type="PRINTS" id="PR00205">
    <property type="entry name" value="CADHERIN"/>
</dbReference>
<feature type="domain" description="Cadherin" evidence="25">
    <location>
        <begin position="2920"/>
        <end position="3030"/>
    </location>
</feature>
<feature type="domain" description="Cadherin" evidence="25">
    <location>
        <begin position="1121"/>
        <end position="1229"/>
    </location>
</feature>
<feature type="compositionally biased region" description="Polar residues" evidence="20">
    <location>
        <begin position="4766"/>
        <end position="4781"/>
    </location>
</feature>
<dbReference type="SUPFAM" id="SSF49313">
    <property type="entry name" value="Cadherin-like"/>
    <property type="match status" value="34"/>
</dbReference>
<dbReference type="GO" id="GO:0035159">
    <property type="term" value="P:regulation of tube length, open tracheal system"/>
    <property type="evidence" value="ECO:0007669"/>
    <property type="project" value="UniProtKB-ARBA"/>
</dbReference>
<feature type="domain" description="Cadherin" evidence="25">
    <location>
        <begin position="3559"/>
        <end position="3666"/>
    </location>
</feature>
<feature type="domain" description="Cadherin" evidence="25">
    <location>
        <begin position="3243"/>
        <end position="3346"/>
    </location>
</feature>
<feature type="disulfide bond" evidence="19">
    <location>
        <begin position="3958"/>
        <end position="3975"/>
    </location>
</feature>
<dbReference type="CDD" id="cd00110">
    <property type="entry name" value="LamG"/>
    <property type="match status" value="2"/>
</dbReference>
<reference evidence="26" key="2">
    <citation type="submission" date="2007-04" db="EMBL/GenBank/DDBJ databases">
        <title>The genome of the human body louse.</title>
        <authorList>
            <consortium name="The Human Body Louse Genome Consortium"/>
            <person name="Kirkness E."/>
            <person name="Walenz B."/>
            <person name="Hass B."/>
            <person name="Bruggner R."/>
            <person name="Strausberg R."/>
        </authorList>
    </citation>
    <scope>NUCLEOTIDE SEQUENCE</scope>
    <source>
        <strain evidence="26">USDA</strain>
    </source>
</reference>
<feature type="domain" description="Cadherin" evidence="25">
    <location>
        <begin position="2819"/>
        <end position="2919"/>
    </location>
</feature>
<dbReference type="InterPro" id="IPR013320">
    <property type="entry name" value="ConA-like_dom_sf"/>
</dbReference>
<protein>
    <recommendedName>
        <fullName evidence="16">Protocadherin-16</fullName>
    </recommendedName>
    <alternativeName>
        <fullName evidence="17">Protein dachsous homolog 1</fullName>
    </alternativeName>
</protein>
<evidence type="ECO:0000256" key="16">
    <source>
        <dbReference type="ARBA" id="ARBA00072299"/>
    </source>
</evidence>
<dbReference type="InterPro" id="IPR001791">
    <property type="entry name" value="Laminin_G"/>
</dbReference>
<feature type="domain" description="Cadherin" evidence="25">
    <location>
        <begin position="2397"/>
        <end position="2501"/>
    </location>
</feature>
<dbReference type="FunFam" id="2.60.120.200:FF:000207">
    <property type="entry name" value="Cadherin-related tumor suppressor"/>
    <property type="match status" value="1"/>
</dbReference>
<dbReference type="InterPro" id="IPR039808">
    <property type="entry name" value="Cadherin"/>
</dbReference>
<dbReference type="FunFam" id="2.60.40.60:FF:000020">
    <property type="entry name" value="Dachsous cadherin-related 1b"/>
    <property type="match status" value="3"/>
</dbReference>
<dbReference type="Pfam" id="PF25374">
    <property type="entry name" value="Cadherin_FAT4_N"/>
    <property type="match status" value="1"/>
</dbReference>
<feature type="disulfide bond" evidence="19">
    <location>
        <begin position="3898"/>
        <end position="3907"/>
    </location>
</feature>
<dbReference type="GeneID" id="8231934"/>
<dbReference type="Pfam" id="PF00054">
    <property type="entry name" value="Laminin_G_1"/>
    <property type="match status" value="1"/>
</dbReference>
<dbReference type="FunFam" id="2.60.40.60:FF:000021">
    <property type="entry name" value="FAT atypical cadherin 1"/>
    <property type="match status" value="1"/>
</dbReference>
<dbReference type="HOGENOM" id="CLU_000042_1_0_1"/>
<dbReference type="OrthoDB" id="6252479at2759"/>
<evidence type="ECO:0000256" key="7">
    <source>
        <dbReference type="ARBA" id="ARBA00022729"/>
    </source>
</evidence>
<dbReference type="InParanoid" id="E0VP03"/>
<evidence type="ECO:0000259" key="25">
    <source>
        <dbReference type="PROSITE" id="PS50268"/>
    </source>
</evidence>
<dbReference type="FunFam" id="2.60.40.60:FF:000104">
    <property type="entry name" value="cadherin-23 isoform X1"/>
    <property type="match status" value="1"/>
</dbReference>
<feature type="domain" description="Cadherin" evidence="25">
    <location>
        <begin position="3347"/>
        <end position="3452"/>
    </location>
</feature>
<evidence type="ECO:0000256" key="19">
    <source>
        <dbReference type="PROSITE-ProRule" id="PRU00076"/>
    </source>
</evidence>
<evidence type="ECO:0000256" key="5">
    <source>
        <dbReference type="ARBA" id="ARBA00022553"/>
    </source>
</evidence>
<feature type="domain" description="Cadherin" evidence="25">
    <location>
        <begin position="2502"/>
        <end position="2613"/>
    </location>
</feature>
<dbReference type="GO" id="GO:0035332">
    <property type="term" value="P:positive regulation of hippo signaling"/>
    <property type="evidence" value="ECO:0007669"/>
    <property type="project" value="UniProtKB-ARBA"/>
</dbReference>
<dbReference type="FunFam" id="2.60.40.60:FF:000116">
    <property type="entry name" value="Dachsous cadherin-related 2"/>
    <property type="match status" value="1"/>
</dbReference>
<dbReference type="FunCoup" id="E0VP03">
    <property type="interactions" value="152"/>
</dbReference>
<dbReference type="CDD" id="cd00054">
    <property type="entry name" value="EGF_CA"/>
    <property type="match status" value="4"/>
</dbReference>
<dbReference type="SUPFAM" id="SSF57196">
    <property type="entry name" value="EGF/Laminin"/>
    <property type="match status" value="2"/>
</dbReference>
<feature type="region of interest" description="Disordered" evidence="20">
    <location>
        <begin position="4701"/>
        <end position="4796"/>
    </location>
</feature>
<dbReference type="RefSeq" id="XP_002427847.1">
    <property type="nucleotide sequence ID" value="XM_002427802.1"/>
</dbReference>
<keyword evidence="5" id="KW-0597">Phosphoprotein</keyword>
<dbReference type="FunFam" id="2.60.40.60:FF:000039">
    <property type="entry name" value="FAT atypical cadherin 3"/>
    <property type="match status" value="1"/>
</dbReference>
<dbReference type="EMBL" id="AAZO01004054">
    <property type="status" value="NOT_ANNOTATED_CDS"/>
    <property type="molecule type" value="Genomic_DNA"/>
</dbReference>
<evidence type="ECO:0000256" key="1">
    <source>
        <dbReference type="ARBA" id="ARBA00004221"/>
    </source>
</evidence>
<evidence type="ECO:0000313" key="26">
    <source>
        <dbReference type="EMBL" id="EEB15109.1"/>
    </source>
</evidence>
<feature type="domain" description="Cadherin" evidence="25">
    <location>
        <begin position="1972"/>
        <end position="2078"/>
    </location>
</feature>
<dbReference type="InterPro" id="IPR020894">
    <property type="entry name" value="Cadherin_CS"/>
</dbReference>
<feature type="domain" description="Cadherin" evidence="25">
    <location>
        <begin position="1230"/>
        <end position="1335"/>
    </location>
</feature>
<feature type="compositionally biased region" description="Polar residues" evidence="20">
    <location>
        <begin position="4650"/>
        <end position="4659"/>
    </location>
</feature>
<keyword evidence="26" id="KW-0560">Oxidoreductase</keyword>
<dbReference type="SMART" id="SM00282">
    <property type="entry name" value="LamG"/>
    <property type="match status" value="2"/>
</dbReference>
<evidence type="ECO:0000256" key="11">
    <source>
        <dbReference type="ARBA" id="ARBA00022989"/>
    </source>
</evidence>
<feature type="compositionally biased region" description="Low complexity" evidence="20">
    <location>
        <begin position="4784"/>
        <end position="4796"/>
    </location>
</feature>
<evidence type="ECO:0000259" key="23">
    <source>
        <dbReference type="PROSITE" id="PS50025"/>
    </source>
</evidence>
<feature type="domain" description="Cadherin" evidence="25">
    <location>
        <begin position="489"/>
        <end position="593"/>
    </location>
</feature>
<dbReference type="GO" id="GO:0007157">
    <property type="term" value="P:heterophilic cell-cell adhesion via plasma membrane cell adhesion molecules"/>
    <property type="evidence" value="ECO:0007669"/>
    <property type="project" value="UniProtKB-ARBA"/>
</dbReference>
<feature type="domain" description="EGF-like" evidence="24">
    <location>
        <begin position="3910"/>
        <end position="3946"/>
    </location>
</feature>
<dbReference type="FunFam" id="2.60.40.60:FF:000134">
    <property type="entry name" value="protocadherin Fat 4"/>
    <property type="match status" value="1"/>
</dbReference>
<evidence type="ECO:0000256" key="20">
    <source>
        <dbReference type="SAM" id="MobiDB-lite"/>
    </source>
</evidence>
<evidence type="ECO:0000256" key="13">
    <source>
        <dbReference type="ARBA" id="ARBA00023157"/>
    </source>
</evidence>
<dbReference type="PROSITE" id="PS50268">
    <property type="entry name" value="CADHERIN_2"/>
    <property type="match status" value="34"/>
</dbReference>
<feature type="domain" description="Cadherin" evidence="25">
    <location>
        <begin position="1336"/>
        <end position="1440"/>
    </location>
</feature>
<dbReference type="PANTHER" id="PTHR24027:SF422">
    <property type="entry name" value="CADHERIN DOMAIN-CONTAINING PROTEIN"/>
    <property type="match status" value="1"/>
</dbReference>
<feature type="domain" description="EGF-like" evidence="24">
    <location>
        <begin position="3850"/>
        <end position="3908"/>
    </location>
</feature>
<evidence type="ECO:0000256" key="10">
    <source>
        <dbReference type="ARBA" id="ARBA00022889"/>
    </source>
</evidence>
<dbReference type="FunFam" id="2.60.40.60:FF:000080">
    <property type="entry name" value="FAT atypical cadherin 1"/>
    <property type="match status" value="2"/>
</dbReference>
<feature type="domain" description="Cadherin" evidence="25">
    <location>
        <begin position="2610"/>
        <end position="2715"/>
    </location>
</feature>
<feature type="domain" description="Cadherin" evidence="25">
    <location>
        <begin position="818"/>
        <end position="912"/>
    </location>
</feature>
<comment type="subcellular location">
    <subcellularLocation>
        <location evidence="1">Apical cell membrane</location>
    </subcellularLocation>
    <subcellularLocation>
        <location evidence="2">Cell membrane</location>
        <topology evidence="2">Single-pass type I membrane protein</topology>
    </subcellularLocation>
</comment>
<dbReference type="GO" id="GO:0022603">
    <property type="term" value="P:regulation of anatomical structure morphogenesis"/>
    <property type="evidence" value="ECO:0007669"/>
    <property type="project" value="UniProtKB-ARBA"/>
</dbReference>